<organism evidence="3 4">
    <name type="scientific">Aspergillus niger (strain ATCC 1015 / CBS 113.46 / FGSC A1144 / LSHB Ac4 / NCTC 3858a / NRRL 328 / USDA 3528.7)</name>
    <dbReference type="NCBI Taxonomy" id="380704"/>
    <lineage>
        <taxon>Eukaryota</taxon>
        <taxon>Fungi</taxon>
        <taxon>Dikarya</taxon>
        <taxon>Ascomycota</taxon>
        <taxon>Pezizomycotina</taxon>
        <taxon>Eurotiomycetes</taxon>
        <taxon>Eurotiomycetidae</taxon>
        <taxon>Eurotiales</taxon>
        <taxon>Aspergillaceae</taxon>
        <taxon>Aspergillus</taxon>
        <taxon>Aspergillus subgen. Circumdati</taxon>
    </lineage>
</organism>
<feature type="compositionally biased region" description="Basic and acidic residues" evidence="2">
    <location>
        <begin position="262"/>
        <end position="283"/>
    </location>
</feature>
<feature type="repeat" description="ANK" evidence="1">
    <location>
        <begin position="187"/>
        <end position="220"/>
    </location>
</feature>
<dbReference type="InterPro" id="IPR051616">
    <property type="entry name" value="Cul2-RING_E3_ligase_SR"/>
</dbReference>
<feature type="repeat" description="ANK" evidence="1">
    <location>
        <begin position="92"/>
        <end position="125"/>
    </location>
</feature>
<dbReference type="HOGENOM" id="CLU_956379_0_0_1"/>
<dbReference type="InterPro" id="IPR036770">
    <property type="entry name" value="Ankyrin_rpt-contain_sf"/>
</dbReference>
<dbReference type="OrthoDB" id="366390at2759"/>
<accession>G3YAV3</accession>
<feature type="region of interest" description="Disordered" evidence="2">
    <location>
        <begin position="243"/>
        <end position="291"/>
    </location>
</feature>
<dbReference type="STRING" id="380704.G3YAV3"/>
<dbReference type="PROSITE" id="PS50297">
    <property type="entry name" value="ANK_REP_REGION"/>
    <property type="match status" value="5"/>
</dbReference>
<protein>
    <submittedName>
        <fullName evidence="3">Uncharacterized protein</fullName>
    </submittedName>
</protein>
<proteinExistence type="predicted"/>
<keyword evidence="1" id="KW-0040">ANK repeat</keyword>
<gene>
    <name evidence="3" type="ORF">ASPNIDRAFT_179673</name>
</gene>
<dbReference type="PANTHER" id="PTHR46224">
    <property type="entry name" value="ANKYRIN REPEAT FAMILY PROTEIN"/>
    <property type="match status" value="1"/>
</dbReference>
<dbReference type="EMBL" id="ACJE01000019">
    <property type="protein sequence ID" value="EHA19819.1"/>
    <property type="molecule type" value="Genomic_DNA"/>
</dbReference>
<evidence type="ECO:0000313" key="3">
    <source>
        <dbReference type="EMBL" id="EHA19819.1"/>
    </source>
</evidence>
<feature type="repeat" description="ANK" evidence="1">
    <location>
        <begin position="22"/>
        <end position="57"/>
    </location>
</feature>
<dbReference type="PRINTS" id="PR01415">
    <property type="entry name" value="ANKYRIN"/>
</dbReference>
<evidence type="ECO:0000256" key="2">
    <source>
        <dbReference type="SAM" id="MobiDB-lite"/>
    </source>
</evidence>
<dbReference type="PANTHER" id="PTHR46224:SF64">
    <property type="entry name" value="IQ MOTIF AND ANKYRIN REPEAT DOMAIN-CONTAINING PROTEIN 1"/>
    <property type="match status" value="1"/>
</dbReference>
<dbReference type="Gene3D" id="1.25.40.20">
    <property type="entry name" value="Ankyrin repeat-containing domain"/>
    <property type="match status" value="3"/>
</dbReference>
<dbReference type="AlphaFoldDB" id="G3YAV3"/>
<dbReference type="InterPro" id="IPR002110">
    <property type="entry name" value="Ankyrin_rpt"/>
</dbReference>
<reference evidence="3 4" key="1">
    <citation type="journal article" date="2011" name="Genome Res.">
        <title>Comparative genomics of citric-acid-producing Aspergillus niger ATCC 1015 versus enzyme-producing CBS 513.88.</title>
        <authorList>
            <person name="Andersen M.R."/>
            <person name="Salazar M.P."/>
            <person name="Schaap P.J."/>
            <person name="van de Vondervoort P.J."/>
            <person name="Culley D."/>
            <person name="Thykaer J."/>
            <person name="Frisvad J.C."/>
            <person name="Nielsen K.F."/>
            <person name="Albang R."/>
            <person name="Albermann K."/>
            <person name="Berka R.M."/>
            <person name="Braus G.H."/>
            <person name="Braus-Stromeyer S.A."/>
            <person name="Corrochano L.M."/>
            <person name="Dai Z."/>
            <person name="van Dijck P.W."/>
            <person name="Hofmann G."/>
            <person name="Lasure L.L."/>
            <person name="Magnuson J.K."/>
            <person name="Menke H."/>
            <person name="Meijer M."/>
            <person name="Meijer S.L."/>
            <person name="Nielsen J.B."/>
            <person name="Nielsen M.L."/>
            <person name="van Ooyen A.J."/>
            <person name="Pel H.J."/>
            <person name="Poulsen L."/>
            <person name="Samson R.A."/>
            <person name="Stam H."/>
            <person name="Tsang A."/>
            <person name="van den Brink J.M."/>
            <person name="Atkins A."/>
            <person name="Aerts A."/>
            <person name="Shapiro H."/>
            <person name="Pangilinan J."/>
            <person name="Salamov A."/>
            <person name="Lou Y."/>
            <person name="Lindquist E."/>
            <person name="Lucas S."/>
            <person name="Grimwood J."/>
            <person name="Grigoriev I.V."/>
            <person name="Kubicek C.P."/>
            <person name="Martinez D."/>
            <person name="van Peij N.N."/>
            <person name="Roubos J.A."/>
            <person name="Nielsen J."/>
            <person name="Baker S.E."/>
        </authorList>
    </citation>
    <scope>NUCLEOTIDE SEQUENCE [LARGE SCALE GENOMIC DNA]</scope>
    <source>
        <strain evidence="4">ATCC 1015 / CBS 113.46 / FGSC A1144 / LSHB Ac4 / NCTC 3858a / NRRL 328 / USDA 3528.7</strain>
    </source>
</reference>
<sequence>MVDWLLSKGAFVGATTVGLPHPGRTALHLAASKSSENGPKMVRLLLDARADPGTATRRGKNTPLHYAIDGRSVETVKALLEKGADPSVANSSGVTPLHKCAAIPGLEDIMQVLLEHGADPNKKASIGAVSAVRGLSSLKNTRDLWQSYYTINTGHTALHIATEAKNTEQTVKILLENGAEPNSRDSAGRSPLHIATIQGSRERMIEILLSAGADPRAEGKDKLTPITLAEQANLQWAVGLMNGKQQNGDDHGHANETSGWGEHAEHAEHAAEAAKGMREREASRWLPKRLF</sequence>
<dbReference type="SMART" id="SM00248">
    <property type="entry name" value="ANK"/>
    <property type="match status" value="5"/>
</dbReference>
<dbReference type="VEuPathDB" id="FungiDB:ASPNIDRAFT2_179673"/>
<dbReference type="Pfam" id="PF12796">
    <property type="entry name" value="Ank_2"/>
    <property type="match status" value="2"/>
</dbReference>
<feature type="repeat" description="ANK" evidence="1">
    <location>
        <begin position="153"/>
        <end position="186"/>
    </location>
</feature>
<comment type="caution">
    <text evidence="3">The sequence shown here is derived from an EMBL/GenBank/DDBJ whole genome shotgun (WGS) entry which is preliminary data.</text>
</comment>
<dbReference type="Proteomes" id="UP000009038">
    <property type="component" value="Unassembled WGS sequence"/>
</dbReference>
<evidence type="ECO:0000256" key="1">
    <source>
        <dbReference type="PROSITE-ProRule" id="PRU00023"/>
    </source>
</evidence>
<dbReference type="SUPFAM" id="SSF48403">
    <property type="entry name" value="Ankyrin repeat"/>
    <property type="match status" value="1"/>
</dbReference>
<dbReference type="PROSITE" id="PS50088">
    <property type="entry name" value="ANK_REPEAT"/>
    <property type="match status" value="5"/>
</dbReference>
<feature type="repeat" description="ANK" evidence="1">
    <location>
        <begin position="59"/>
        <end position="91"/>
    </location>
</feature>
<name>G3YAV3_ASPNA</name>
<evidence type="ECO:0000313" key="4">
    <source>
        <dbReference type="Proteomes" id="UP000009038"/>
    </source>
</evidence>